<keyword evidence="3" id="KW-1185">Reference proteome</keyword>
<comment type="similarity">
    <text evidence="1">Belongs to the short-chain dehydrogenases/reductases (SDR) family.</text>
</comment>
<dbReference type="GO" id="GO:0016616">
    <property type="term" value="F:oxidoreductase activity, acting on the CH-OH group of donors, NAD or NADP as acceptor"/>
    <property type="evidence" value="ECO:0007669"/>
    <property type="project" value="TreeGrafter"/>
</dbReference>
<gene>
    <name evidence="2" type="ORF">EDB81DRAFT_761858</name>
</gene>
<dbReference type="Pfam" id="PF00106">
    <property type="entry name" value="adh_short"/>
    <property type="match status" value="1"/>
</dbReference>
<organism evidence="2 3">
    <name type="scientific">Dactylonectria macrodidyma</name>
    <dbReference type="NCBI Taxonomy" id="307937"/>
    <lineage>
        <taxon>Eukaryota</taxon>
        <taxon>Fungi</taxon>
        <taxon>Dikarya</taxon>
        <taxon>Ascomycota</taxon>
        <taxon>Pezizomycotina</taxon>
        <taxon>Sordariomycetes</taxon>
        <taxon>Hypocreomycetidae</taxon>
        <taxon>Hypocreales</taxon>
        <taxon>Nectriaceae</taxon>
        <taxon>Dactylonectria</taxon>
    </lineage>
</organism>
<dbReference type="PRINTS" id="PR00081">
    <property type="entry name" value="GDHRDH"/>
</dbReference>
<sequence length="250" mass="27410">MASESKRVIVVTGASRGLGLEWVEQLSQNSENFVIALVRNPDTAERLKPLLGPQVVAVKGDVSDFDSFPRVVENISKVGGGKVDWLINNAGVMAGTGAEPMTGISKSTVKEWEDQFKINVLGLVFFTIALIPLLEKGSEKKVVNVSSMLGDLNYTEKNPNLHFSSYSATKAAVTMANAKFHLEFKDKGFVFLALNPGWVKTELGPEEVQRYAPLTPYKSISRCLNFVYRSNSDDSGKFWSLDGLKEAVTD</sequence>
<dbReference type="Proteomes" id="UP000738349">
    <property type="component" value="Unassembled WGS sequence"/>
</dbReference>
<dbReference type="OrthoDB" id="5296at2759"/>
<reference evidence="2" key="1">
    <citation type="journal article" date="2021" name="Nat. Commun.">
        <title>Genetic determinants of endophytism in the Arabidopsis root mycobiome.</title>
        <authorList>
            <person name="Mesny F."/>
            <person name="Miyauchi S."/>
            <person name="Thiergart T."/>
            <person name="Pickel B."/>
            <person name="Atanasova L."/>
            <person name="Karlsson M."/>
            <person name="Huettel B."/>
            <person name="Barry K.W."/>
            <person name="Haridas S."/>
            <person name="Chen C."/>
            <person name="Bauer D."/>
            <person name="Andreopoulos W."/>
            <person name="Pangilinan J."/>
            <person name="LaButti K."/>
            <person name="Riley R."/>
            <person name="Lipzen A."/>
            <person name="Clum A."/>
            <person name="Drula E."/>
            <person name="Henrissat B."/>
            <person name="Kohler A."/>
            <person name="Grigoriev I.V."/>
            <person name="Martin F.M."/>
            <person name="Hacquard S."/>
        </authorList>
    </citation>
    <scope>NUCLEOTIDE SEQUENCE</scope>
    <source>
        <strain evidence="2">MPI-CAGE-AT-0147</strain>
    </source>
</reference>
<dbReference type="AlphaFoldDB" id="A0A9P9EHQ9"/>
<dbReference type="InterPro" id="IPR036291">
    <property type="entry name" value="NAD(P)-bd_dom_sf"/>
</dbReference>
<dbReference type="PANTHER" id="PTHR45458:SF1">
    <property type="entry name" value="SHORT CHAIN DEHYDROGENASE"/>
    <property type="match status" value="1"/>
</dbReference>
<accession>A0A9P9EHQ9</accession>
<name>A0A9P9EHQ9_9HYPO</name>
<dbReference type="InterPro" id="IPR002347">
    <property type="entry name" value="SDR_fam"/>
</dbReference>
<evidence type="ECO:0000313" key="3">
    <source>
        <dbReference type="Proteomes" id="UP000738349"/>
    </source>
</evidence>
<evidence type="ECO:0000256" key="1">
    <source>
        <dbReference type="RuleBase" id="RU000363"/>
    </source>
</evidence>
<evidence type="ECO:0000313" key="2">
    <source>
        <dbReference type="EMBL" id="KAH7137863.1"/>
    </source>
</evidence>
<proteinExistence type="inferred from homology"/>
<dbReference type="PANTHER" id="PTHR45458">
    <property type="entry name" value="SHORT-CHAIN DEHYDROGENASE/REDUCTASE SDR"/>
    <property type="match status" value="1"/>
</dbReference>
<protein>
    <submittedName>
        <fullName evidence="2">Short chain dehydrogenase</fullName>
    </submittedName>
</protein>
<dbReference type="SUPFAM" id="SSF51735">
    <property type="entry name" value="NAD(P)-binding Rossmann-fold domains"/>
    <property type="match status" value="1"/>
</dbReference>
<dbReference type="EMBL" id="JAGMUV010000012">
    <property type="protein sequence ID" value="KAH7137863.1"/>
    <property type="molecule type" value="Genomic_DNA"/>
</dbReference>
<dbReference type="Gene3D" id="3.40.50.720">
    <property type="entry name" value="NAD(P)-binding Rossmann-like Domain"/>
    <property type="match status" value="1"/>
</dbReference>
<dbReference type="CDD" id="cd05325">
    <property type="entry name" value="carb_red_sniffer_like_SDR_c"/>
    <property type="match status" value="1"/>
</dbReference>
<dbReference type="InterPro" id="IPR052184">
    <property type="entry name" value="SDR_enzymes"/>
</dbReference>
<dbReference type="PRINTS" id="PR00080">
    <property type="entry name" value="SDRFAMILY"/>
</dbReference>
<comment type="caution">
    <text evidence="2">The sequence shown here is derived from an EMBL/GenBank/DDBJ whole genome shotgun (WGS) entry which is preliminary data.</text>
</comment>